<dbReference type="Gene3D" id="2.60.120.560">
    <property type="entry name" value="Exo-inulinase, domain 1"/>
    <property type="match status" value="1"/>
</dbReference>
<feature type="chain" id="PRO_5006633206" description="3-keto-alpha-glucoside-1,2-lyase/3-keto-2-hydroxy-glucal hydratase domain-containing protein" evidence="1">
    <location>
        <begin position="19"/>
        <end position="252"/>
    </location>
</feature>
<reference evidence="3" key="1">
    <citation type="journal article" date="2015" name="Genome Announc.">
        <title>Draft Genome Sequence of Bacteroidales Strain TBC1, a Novel Isolate from a Methanogenic Wastewater Treatment System.</title>
        <authorList>
            <person name="Tourlousse D.M."/>
            <person name="Matsuura N."/>
            <person name="Sun L."/>
            <person name="Toyonaga M."/>
            <person name="Kuroda K."/>
            <person name="Ohashi A."/>
            <person name="Cruz R."/>
            <person name="Yamaguchi T."/>
            <person name="Sekiguchi Y."/>
        </authorList>
    </citation>
    <scope>NUCLEOTIDE SEQUENCE [LARGE SCALE GENOMIC DNA]</scope>
    <source>
        <strain evidence="3">TBC1</strain>
    </source>
</reference>
<feature type="domain" description="3-keto-alpha-glucoside-1,2-lyase/3-keto-2-hydroxy-glucal hydratase" evidence="2">
    <location>
        <begin position="45"/>
        <end position="250"/>
    </location>
</feature>
<protein>
    <recommendedName>
        <fullName evidence="2">3-keto-alpha-glucoside-1,2-lyase/3-keto-2-hydroxy-glucal hydratase domain-containing protein</fullName>
    </recommendedName>
</protein>
<dbReference type="PATRIC" id="fig|1678841.3.peg.682"/>
<evidence type="ECO:0000259" key="2">
    <source>
        <dbReference type="Pfam" id="PF06439"/>
    </source>
</evidence>
<dbReference type="STRING" id="1678841.TBC1_11600"/>
<gene>
    <name evidence="3" type="ORF">TBC1_11600</name>
</gene>
<accession>A0A0S7BVQ5</accession>
<dbReference type="OrthoDB" id="9784457at2"/>
<dbReference type="RefSeq" id="WP_062038308.1">
    <property type="nucleotide sequence ID" value="NZ_DF968182.1"/>
</dbReference>
<sequence>MKKVMLMFVVMFSLYACNQPGTKPGEEKAEAPLVNALTEAEIADGWMLLFDGKTPGKWRGYGKDYFPQGWVIEDSTLRCIGSGRGEAGSLEGGDIIYDEKFQNFEMTLEWKISPGGNSGIFYLAQELPDLTIWQTAPEMQVLDNTTHPDGRDGLHSAGALYDMIGVSQDKVKPVGEWNQVKLLVFKGLVEHWLNGEKVVEYHLWTPEWNEMVAKSKFPQYNPDWAKIAQEGFIGLQDHGDDVWYRNIKIRKL</sequence>
<evidence type="ECO:0000313" key="3">
    <source>
        <dbReference type="EMBL" id="GAP42471.1"/>
    </source>
</evidence>
<dbReference type="Pfam" id="PF06439">
    <property type="entry name" value="3keto-disac_hyd"/>
    <property type="match status" value="1"/>
</dbReference>
<evidence type="ECO:0000313" key="4">
    <source>
        <dbReference type="Proteomes" id="UP000053091"/>
    </source>
</evidence>
<dbReference type="Proteomes" id="UP000053091">
    <property type="component" value="Unassembled WGS sequence"/>
</dbReference>
<organism evidence="3">
    <name type="scientific">Lentimicrobium saccharophilum</name>
    <dbReference type="NCBI Taxonomy" id="1678841"/>
    <lineage>
        <taxon>Bacteria</taxon>
        <taxon>Pseudomonadati</taxon>
        <taxon>Bacteroidota</taxon>
        <taxon>Bacteroidia</taxon>
        <taxon>Bacteroidales</taxon>
        <taxon>Lentimicrobiaceae</taxon>
        <taxon>Lentimicrobium</taxon>
    </lineage>
</organism>
<dbReference type="PROSITE" id="PS51257">
    <property type="entry name" value="PROKAR_LIPOPROTEIN"/>
    <property type="match status" value="1"/>
</dbReference>
<dbReference type="AlphaFoldDB" id="A0A0S7BVQ5"/>
<dbReference type="EMBL" id="DF968182">
    <property type="protein sequence ID" value="GAP42471.1"/>
    <property type="molecule type" value="Genomic_DNA"/>
</dbReference>
<keyword evidence="4" id="KW-1185">Reference proteome</keyword>
<feature type="signal peptide" evidence="1">
    <location>
        <begin position="1"/>
        <end position="18"/>
    </location>
</feature>
<proteinExistence type="predicted"/>
<dbReference type="InterPro" id="IPR010496">
    <property type="entry name" value="AL/BT2_dom"/>
</dbReference>
<evidence type="ECO:0000256" key="1">
    <source>
        <dbReference type="SAM" id="SignalP"/>
    </source>
</evidence>
<keyword evidence="1" id="KW-0732">Signal</keyword>
<name>A0A0S7BVQ5_9BACT</name>
<dbReference type="GO" id="GO:0016787">
    <property type="term" value="F:hydrolase activity"/>
    <property type="evidence" value="ECO:0007669"/>
    <property type="project" value="InterPro"/>
</dbReference>